<organism evidence="9 10">
    <name type="scientific">Acinetobacter celticus</name>
    <dbReference type="NCBI Taxonomy" id="1891224"/>
    <lineage>
        <taxon>Bacteria</taxon>
        <taxon>Pseudomonadati</taxon>
        <taxon>Pseudomonadota</taxon>
        <taxon>Gammaproteobacteria</taxon>
        <taxon>Moraxellales</taxon>
        <taxon>Moraxellaceae</taxon>
        <taxon>Acinetobacter</taxon>
    </lineage>
</organism>
<evidence type="ECO:0000256" key="7">
    <source>
        <dbReference type="SAM" id="Phobius"/>
    </source>
</evidence>
<evidence type="ECO:0000259" key="8">
    <source>
        <dbReference type="PROSITE" id="PS50850"/>
    </source>
</evidence>
<protein>
    <submittedName>
        <fullName evidence="9">MFS transporter</fullName>
    </submittedName>
</protein>
<feature type="transmembrane region" description="Helical" evidence="7">
    <location>
        <begin position="269"/>
        <end position="287"/>
    </location>
</feature>
<keyword evidence="4 7" id="KW-0812">Transmembrane</keyword>
<dbReference type="RefSeq" id="WP_068887518.1">
    <property type="nucleotide sequence ID" value="NZ_CBCRUU010000002.1"/>
</dbReference>
<dbReference type="EMBL" id="MBDL01000009">
    <property type="protein sequence ID" value="ODA13298.1"/>
    <property type="molecule type" value="Genomic_DNA"/>
</dbReference>
<dbReference type="GO" id="GO:0022857">
    <property type="term" value="F:transmembrane transporter activity"/>
    <property type="evidence" value="ECO:0007669"/>
    <property type="project" value="InterPro"/>
</dbReference>
<proteinExistence type="predicted"/>
<dbReference type="FunFam" id="1.20.1250.20:FF:000001">
    <property type="entry name" value="Dicarboxylate MFS transporter"/>
    <property type="match status" value="1"/>
</dbReference>
<feature type="transmembrane region" description="Helical" evidence="7">
    <location>
        <begin position="62"/>
        <end position="87"/>
    </location>
</feature>
<reference evidence="9 10" key="1">
    <citation type="submission" date="2016-07" db="EMBL/GenBank/DDBJ databases">
        <title>Acinetobacter sp. ANC 4603.</title>
        <authorList>
            <person name="Radolfova-Krizova L."/>
            <person name="Nemec A."/>
        </authorList>
    </citation>
    <scope>NUCLEOTIDE SEQUENCE [LARGE SCALE GENOMIC DNA]</scope>
    <source>
        <strain evidence="9 10">ANC 4603</strain>
    </source>
</reference>
<evidence type="ECO:0000256" key="6">
    <source>
        <dbReference type="ARBA" id="ARBA00023136"/>
    </source>
</evidence>
<dbReference type="SUPFAM" id="SSF103473">
    <property type="entry name" value="MFS general substrate transporter"/>
    <property type="match status" value="1"/>
</dbReference>
<evidence type="ECO:0000256" key="1">
    <source>
        <dbReference type="ARBA" id="ARBA00004651"/>
    </source>
</evidence>
<keyword evidence="10" id="KW-1185">Reference proteome</keyword>
<name>A0A1C3CXB6_9GAMM</name>
<dbReference type="CDD" id="cd17369">
    <property type="entry name" value="MFS_ShiA_like"/>
    <property type="match status" value="1"/>
</dbReference>
<keyword evidence="6 7" id="KW-0472">Membrane</keyword>
<feature type="transmembrane region" description="Helical" evidence="7">
    <location>
        <begin position="386"/>
        <end position="407"/>
    </location>
</feature>
<evidence type="ECO:0000256" key="2">
    <source>
        <dbReference type="ARBA" id="ARBA00022448"/>
    </source>
</evidence>
<dbReference type="InterPro" id="IPR011701">
    <property type="entry name" value="MFS"/>
</dbReference>
<comment type="caution">
    <text evidence="9">The sequence shown here is derived from an EMBL/GenBank/DDBJ whole genome shotgun (WGS) entry which is preliminary data.</text>
</comment>
<dbReference type="PANTHER" id="PTHR43045:SF1">
    <property type="entry name" value="SHIKIMATE TRANSPORTER"/>
    <property type="match status" value="1"/>
</dbReference>
<dbReference type="Pfam" id="PF07690">
    <property type="entry name" value="MFS_1"/>
    <property type="match status" value="1"/>
</dbReference>
<accession>A0A1C3CXB6</accession>
<dbReference type="STRING" id="1891224.BBP83_07630"/>
<sequence length="454" mass="50299">MEMVTKIEDVESTVNEKSNIKKVVGAAMAGTIAEWYEFFIYGIASTLVFSKLFFPVMGDGSVLMGIIAAFATYAVGFLARPLGGLVFGHYGDKYGRKRLLQISLIMVGFATFMMGCIPSYASIGYAAPALLVILRFIQGFAVGGEWGGAMLLVGEHSPEHQRGFWTSFPQAAACAGNVLASLVLLGLSALLVAEDFLAWGWRVAFWLSAIIVFIGYYIRKNVEESDVFKESIQRQEEQQKASAGMKEVLRHYPKQAICGMLMRVGENSAYYIIVVFSIAYLSIQMQFTYSTILALLLCANAFQFFSMISCGYLSDKIGRKKTMYIGYAGLIAWIPFYFFGLNTGEFWLVLLSMCTGLLFQGMCYAGQGAVLSEIFPTRMRYSGASFCYQISSILAGSIAPMIATLLWKKFDSTLPITFYILFVITISIIAIVMLKETGGRSLRDVDYEDSKKFI</sequence>
<feature type="transmembrane region" description="Helical" evidence="7">
    <location>
        <begin position="413"/>
        <end position="434"/>
    </location>
</feature>
<evidence type="ECO:0000256" key="5">
    <source>
        <dbReference type="ARBA" id="ARBA00022989"/>
    </source>
</evidence>
<evidence type="ECO:0000313" key="10">
    <source>
        <dbReference type="Proteomes" id="UP000186553"/>
    </source>
</evidence>
<evidence type="ECO:0000256" key="3">
    <source>
        <dbReference type="ARBA" id="ARBA00022475"/>
    </source>
</evidence>
<comment type="subcellular location">
    <subcellularLocation>
        <location evidence="1">Cell membrane</location>
        <topology evidence="1">Multi-pass membrane protein</topology>
    </subcellularLocation>
</comment>
<dbReference type="Proteomes" id="UP000186553">
    <property type="component" value="Unassembled WGS sequence"/>
</dbReference>
<feature type="transmembrane region" description="Helical" evidence="7">
    <location>
        <begin position="199"/>
        <end position="218"/>
    </location>
</feature>
<keyword evidence="3" id="KW-1003">Cell membrane</keyword>
<dbReference type="InterPro" id="IPR005829">
    <property type="entry name" value="Sugar_transporter_CS"/>
</dbReference>
<dbReference type="OrthoDB" id="3690818at2"/>
<dbReference type="GO" id="GO:0005886">
    <property type="term" value="C:plasma membrane"/>
    <property type="evidence" value="ECO:0007669"/>
    <property type="project" value="UniProtKB-SubCell"/>
</dbReference>
<feature type="transmembrane region" description="Helical" evidence="7">
    <location>
        <begin position="99"/>
        <end position="123"/>
    </location>
</feature>
<keyword evidence="2" id="KW-0813">Transport</keyword>
<evidence type="ECO:0000313" key="9">
    <source>
        <dbReference type="EMBL" id="ODA13298.1"/>
    </source>
</evidence>
<dbReference type="PROSITE" id="PS50850">
    <property type="entry name" value="MFS"/>
    <property type="match status" value="1"/>
</dbReference>
<feature type="transmembrane region" description="Helical" evidence="7">
    <location>
        <begin position="346"/>
        <end position="365"/>
    </location>
</feature>
<dbReference type="Gene3D" id="1.20.1250.20">
    <property type="entry name" value="MFS general substrate transporter like domains"/>
    <property type="match status" value="1"/>
</dbReference>
<dbReference type="InterPro" id="IPR036259">
    <property type="entry name" value="MFS_trans_sf"/>
</dbReference>
<dbReference type="PANTHER" id="PTHR43045">
    <property type="entry name" value="SHIKIMATE TRANSPORTER"/>
    <property type="match status" value="1"/>
</dbReference>
<feature type="transmembrane region" description="Helical" evidence="7">
    <location>
        <begin position="174"/>
        <end position="193"/>
    </location>
</feature>
<dbReference type="InterPro" id="IPR020846">
    <property type="entry name" value="MFS_dom"/>
</dbReference>
<feature type="transmembrane region" description="Helical" evidence="7">
    <location>
        <begin position="129"/>
        <end position="153"/>
    </location>
</feature>
<feature type="transmembrane region" description="Helical" evidence="7">
    <location>
        <begin position="293"/>
        <end position="312"/>
    </location>
</feature>
<gene>
    <name evidence="9" type="ORF">BBP83_07630</name>
</gene>
<feature type="transmembrane region" description="Helical" evidence="7">
    <location>
        <begin position="324"/>
        <end position="340"/>
    </location>
</feature>
<evidence type="ECO:0000256" key="4">
    <source>
        <dbReference type="ARBA" id="ARBA00022692"/>
    </source>
</evidence>
<feature type="domain" description="Major facilitator superfamily (MFS) profile" evidence="8">
    <location>
        <begin position="23"/>
        <end position="438"/>
    </location>
</feature>
<dbReference type="AlphaFoldDB" id="A0A1C3CXB6"/>
<keyword evidence="5 7" id="KW-1133">Transmembrane helix</keyword>
<dbReference type="PROSITE" id="PS00217">
    <property type="entry name" value="SUGAR_TRANSPORT_2"/>
    <property type="match status" value="1"/>
</dbReference>